<keyword evidence="8" id="KW-1185">Reference proteome</keyword>
<dbReference type="SMART" id="SM00704">
    <property type="entry name" value="ZnF_CDGSH"/>
    <property type="match status" value="1"/>
</dbReference>
<gene>
    <name evidence="7" type="ORF">ACFQKE_16000</name>
</gene>
<keyword evidence="4" id="KW-0411">Iron-sulfur</keyword>
<accession>A0ABD6A1W2</accession>
<evidence type="ECO:0000259" key="6">
    <source>
        <dbReference type="SMART" id="SM00704"/>
    </source>
</evidence>
<dbReference type="InterPro" id="IPR042216">
    <property type="entry name" value="MitoNEET_CISD"/>
</dbReference>
<dbReference type="GO" id="GO:0046872">
    <property type="term" value="F:metal ion binding"/>
    <property type="evidence" value="ECO:0007669"/>
    <property type="project" value="UniProtKB-KW"/>
</dbReference>
<evidence type="ECO:0000256" key="2">
    <source>
        <dbReference type="ARBA" id="ARBA00022723"/>
    </source>
</evidence>
<keyword evidence="1" id="KW-0001">2Fe-2S</keyword>
<dbReference type="AlphaFoldDB" id="A0ABD6A1W2"/>
<evidence type="ECO:0000256" key="1">
    <source>
        <dbReference type="ARBA" id="ARBA00022714"/>
    </source>
</evidence>
<evidence type="ECO:0000256" key="5">
    <source>
        <dbReference type="SAM" id="MobiDB-lite"/>
    </source>
</evidence>
<protein>
    <submittedName>
        <fullName evidence="7">CDGSH iron-sulfur domain-containing protein</fullName>
    </submittedName>
</protein>
<dbReference type="Pfam" id="PF09360">
    <property type="entry name" value="zf-CDGSH"/>
    <property type="match status" value="1"/>
</dbReference>
<dbReference type="GeneID" id="96955184"/>
<evidence type="ECO:0000313" key="8">
    <source>
        <dbReference type="Proteomes" id="UP001596434"/>
    </source>
</evidence>
<sequence length="74" mass="8493">MAREVTHTETGPKIITPDDIDDEKGDVAICLCGLSEQYPFCDGSHRRAEDENADERYKYVDGERRRISIDFVDE</sequence>
<comment type="caution">
    <text evidence="7">The sequence shown here is derived from an EMBL/GenBank/DDBJ whole genome shotgun (WGS) entry which is preliminary data.</text>
</comment>
<evidence type="ECO:0000313" key="7">
    <source>
        <dbReference type="EMBL" id="MFC7256789.1"/>
    </source>
</evidence>
<organism evidence="7 8">
    <name type="scientific">Haloplanus litoreus</name>
    <dbReference type="NCBI Taxonomy" id="767515"/>
    <lineage>
        <taxon>Archaea</taxon>
        <taxon>Methanobacteriati</taxon>
        <taxon>Methanobacteriota</taxon>
        <taxon>Stenosarchaea group</taxon>
        <taxon>Halobacteria</taxon>
        <taxon>Halobacteriales</taxon>
        <taxon>Haloferacaceae</taxon>
        <taxon>Haloplanus</taxon>
    </lineage>
</organism>
<evidence type="ECO:0000256" key="4">
    <source>
        <dbReference type="ARBA" id="ARBA00023014"/>
    </source>
</evidence>
<dbReference type="GO" id="GO:0051537">
    <property type="term" value="F:2 iron, 2 sulfur cluster binding"/>
    <property type="evidence" value="ECO:0007669"/>
    <property type="project" value="UniProtKB-KW"/>
</dbReference>
<dbReference type="EMBL" id="JBHTAT010000001">
    <property type="protein sequence ID" value="MFC7256789.1"/>
    <property type="molecule type" value="Genomic_DNA"/>
</dbReference>
<dbReference type="Proteomes" id="UP001596434">
    <property type="component" value="Unassembled WGS sequence"/>
</dbReference>
<evidence type="ECO:0000256" key="3">
    <source>
        <dbReference type="ARBA" id="ARBA00023004"/>
    </source>
</evidence>
<dbReference type="RefSeq" id="WP_379706177.1">
    <property type="nucleotide sequence ID" value="NZ_JBHTAT010000001.1"/>
</dbReference>
<keyword evidence="2" id="KW-0479">Metal-binding</keyword>
<feature type="domain" description="Iron-binding zinc finger CDGSH type" evidence="6">
    <location>
        <begin position="13"/>
        <end position="51"/>
    </location>
</feature>
<dbReference type="GO" id="GO:0005737">
    <property type="term" value="C:cytoplasm"/>
    <property type="evidence" value="ECO:0007669"/>
    <property type="project" value="UniProtKB-ARBA"/>
</dbReference>
<reference evidence="7 8" key="1">
    <citation type="journal article" date="2019" name="Int. J. Syst. Evol. Microbiol.">
        <title>The Global Catalogue of Microorganisms (GCM) 10K type strain sequencing project: providing services to taxonomists for standard genome sequencing and annotation.</title>
        <authorList>
            <consortium name="The Broad Institute Genomics Platform"/>
            <consortium name="The Broad Institute Genome Sequencing Center for Infectious Disease"/>
            <person name="Wu L."/>
            <person name="Ma J."/>
        </authorList>
    </citation>
    <scope>NUCLEOTIDE SEQUENCE [LARGE SCALE GENOMIC DNA]</scope>
    <source>
        <strain evidence="7 8">GX21</strain>
    </source>
</reference>
<name>A0ABD6A1W2_9EURY</name>
<dbReference type="Gene3D" id="3.40.5.90">
    <property type="entry name" value="CDGSH iron-sulfur domain, mitoNEET-type"/>
    <property type="match status" value="1"/>
</dbReference>
<dbReference type="InterPro" id="IPR018967">
    <property type="entry name" value="FeS-contain_CDGSH-typ"/>
</dbReference>
<keyword evidence="3" id="KW-0408">Iron</keyword>
<proteinExistence type="predicted"/>
<feature type="region of interest" description="Disordered" evidence="5">
    <location>
        <begin position="1"/>
        <end position="20"/>
    </location>
</feature>